<dbReference type="InterPro" id="IPR050857">
    <property type="entry name" value="D-2-hydroxyacid_DH"/>
</dbReference>
<keyword evidence="3 5" id="KW-0560">Oxidoreductase</keyword>
<dbReference type="Proteomes" id="UP000070284">
    <property type="component" value="Unassembled WGS sequence"/>
</dbReference>
<evidence type="ECO:0000259" key="7">
    <source>
        <dbReference type="Pfam" id="PF02826"/>
    </source>
</evidence>
<dbReference type="FunFam" id="3.40.50.720:FF:000203">
    <property type="entry name" value="D-3-phosphoglycerate dehydrogenase (SerA)"/>
    <property type="match status" value="1"/>
</dbReference>
<dbReference type="PANTHER" id="PTHR42789">
    <property type="entry name" value="D-ISOMER SPECIFIC 2-HYDROXYACID DEHYDROGENASE FAMILY PROTEIN (AFU_ORTHOLOGUE AFUA_6G10090)"/>
    <property type="match status" value="1"/>
</dbReference>
<dbReference type="Pfam" id="PF02826">
    <property type="entry name" value="2-Hacid_dh_C"/>
    <property type="match status" value="1"/>
</dbReference>
<evidence type="ECO:0000256" key="3">
    <source>
        <dbReference type="ARBA" id="ARBA00023002"/>
    </source>
</evidence>
<evidence type="ECO:0008006" key="10">
    <source>
        <dbReference type="Google" id="ProtNLM"/>
    </source>
</evidence>
<protein>
    <recommendedName>
        <fullName evidence="10">Glyoxylate reductase</fullName>
    </recommendedName>
</protein>
<dbReference type="PATRIC" id="fig|1698264.3.peg.952"/>
<keyword evidence="4" id="KW-0520">NAD</keyword>
<reference evidence="8 9" key="1">
    <citation type="journal article" date="2016" name="Sci. Rep.">
        <title>Metabolic traits of an uncultured archaeal lineage -MSBL1- from brine pools of the Red Sea.</title>
        <authorList>
            <person name="Mwirichia R."/>
            <person name="Alam I."/>
            <person name="Rashid M."/>
            <person name="Vinu M."/>
            <person name="Ba-Alawi W."/>
            <person name="Anthony Kamau A."/>
            <person name="Kamanda Ngugi D."/>
            <person name="Goker M."/>
            <person name="Klenk H.P."/>
            <person name="Bajic V."/>
            <person name="Stingl U."/>
        </authorList>
    </citation>
    <scope>NUCLEOTIDE SEQUENCE [LARGE SCALE GENOMIC DNA]</scope>
    <source>
        <strain evidence="8">SCGC-AAA259E19</strain>
    </source>
</reference>
<feature type="domain" description="D-isomer specific 2-hydroxyacid dehydrogenase NAD-binding" evidence="7">
    <location>
        <begin position="119"/>
        <end position="292"/>
    </location>
</feature>
<comment type="similarity">
    <text evidence="1 5">Belongs to the D-isomer specific 2-hydroxyacid dehydrogenase family.</text>
</comment>
<dbReference type="AlphaFoldDB" id="A0A133UM94"/>
<dbReference type="InterPro" id="IPR036291">
    <property type="entry name" value="NAD(P)-bd_dom_sf"/>
</dbReference>
<accession>A0A133UM94</accession>
<dbReference type="GO" id="GO:0051287">
    <property type="term" value="F:NAD binding"/>
    <property type="evidence" value="ECO:0007669"/>
    <property type="project" value="InterPro"/>
</dbReference>
<evidence type="ECO:0000313" key="9">
    <source>
        <dbReference type="Proteomes" id="UP000070284"/>
    </source>
</evidence>
<evidence type="ECO:0000259" key="6">
    <source>
        <dbReference type="Pfam" id="PF00389"/>
    </source>
</evidence>
<dbReference type="GO" id="GO:0016616">
    <property type="term" value="F:oxidoreductase activity, acting on the CH-OH group of donors, NAD or NADP as acceptor"/>
    <property type="evidence" value="ECO:0007669"/>
    <property type="project" value="InterPro"/>
</dbReference>
<feature type="domain" description="D-isomer specific 2-hydroxyacid dehydrogenase catalytic" evidence="6">
    <location>
        <begin position="43"/>
        <end position="320"/>
    </location>
</feature>
<comment type="caution">
    <text evidence="8">The sequence shown here is derived from an EMBL/GenBank/DDBJ whole genome shotgun (WGS) entry which is preliminary data.</text>
</comment>
<dbReference type="SUPFAM" id="SSF51735">
    <property type="entry name" value="NAD(P)-binding Rossmann-fold domains"/>
    <property type="match status" value="1"/>
</dbReference>
<evidence type="ECO:0000256" key="2">
    <source>
        <dbReference type="ARBA" id="ARBA00022605"/>
    </source>
</evidence>
<dbReference type="PROSITE" id="PS00065">
    <property type="entry name" value="D_2_HYDROXYACID_DH_1"/>
    <property type="match status" value="1"/>
</dbReference>
<evidence type="ECO:0000256" key="5">
    <source>
        <dbReference type="RuleBase" id="RU003719"/>
    </source>
</evidence>
<dbReference type="InterPro" id="IPR006139">
    <property type="entry name" value="D-isomer_2_OHA_DH_cat_dom"/>
</dbReference>
<dbReference type="EMBL" id="LHXO01000021">
    <property type="protein sequence ID" value="KXA95226.1"/>
    <property type="molecule type" value="Genomic_DNA"/>
</dbReference>
<dbReference type="PROSITE" id="PS00670">
    <property type="entry name" value="D_2_HYDROXYACID_DH_2"/>
    <property type="match status" value="1"/>
</dbReference>
<dbReference type="InterPro" id="IPR029752">
    <property type="entry name" value="D-isomer_DH_CS1"/>
</dbReference>
<keyword evidence="2" id="KW-0028">Amino-acid biosynthesis</keyword>
<evidence type="ECO:0000256" key="1">
    <source>
        <dbReference type="ARBA" id="ARBA00005854"/>
    </source>
</evidence>
<name>A0A133UM94_9EURY</name>
<dbReference type="InterPro" id="IPR006140">
    <property type="entry name" value="D-isomer_DH_NAD-bd"/>
</dbReference>
<gene>
    <name evidence="8" type="ORF">AKJ65_02210</name>
</gene>
<proteinExistence type="inferred from homology"/>
<sequence>MGENKGSILITPRSYRNLEGPHWDMLESSPYRIVRSPHTEELMTEEEMIKVVTEKDIRGIIVGLDPITEEVIESASDLEIIAKYGTGLDNIDLEAAEKNGIPVTWTEGANSQSVADLSFGLLLALARWIPTHSWYMRNGRLERRQGTEVWEKTLGIVGMGRIGRAMCKRGRKGFDMDILYYDIERKEGVEKKFNADYVEFDELLEKSDFISIHVPLTPETEGMFSTDEFEKMKDEAMIVNTARGPIVDEDALLKALKDGEIAAAALDTFDEEEQLDTELLQQDNFIGSPHAGASTKESVLRMAKMATREVIRVLDGKEPLKTYK</sequence>
<dbReference type="PANTHER" id="PTHR42789:SF1">
    <property type="entry name" value="D-ISOMER SPECIFIC 2-HYDROXYACID DEHYDROGENASE FAMILY PROTEIN (AFU_ORTHOLOGUE AFUA_6G10090)"/>
    <property type="match status" value="1"/>
</dbReference>
<dbReference type="GO" id="GO:0008652">
    <property type="term" value="P:amino acid biosynthetic process"/>
    <property type="evidence" value="ECO:0007669"/>
    <property type="project" value="UniProtKB-KW"/>
</dbReference>
<evidence type="ECO:0000313" key="8">
    <source>
        <dbReference type="EMBL" id="KXA95226.1"/>
    </source>
</evidence>
<evidence type="ECO:0000256" key="4">
    <source>
        <dbReference type="ARBA" id="ARBA00023027"/>
    </source>
</evidence>
<dbReference type="Gene3D" id="3.40.50.720">
    <property type="entry name" value="NAD(P)-binding Rossmann-like Domain"/>
    <property type="match status" value="2"/>
</dbReference>
<dbReference type="SUPFAM" id="SSF52283">
    <property type="entry name" value="Formate/glycerate dehydrogenase catalytic domain-like"/>
    <property type="match status" value="1"/>
</dbReference>
<keyword evidence="9" id="KW-1185">Reference proteome</keyword>
<dbReference type="Pfam" id="PF00389">
    <property type="entry name" value="2-Hacid_dh"/>
    <property type="match status" value="1"/>
</dbReference>
<dbReference type="InterPro" id="IPR029753">
    <property type="entry name" value="D-isomer_DH_CS"/>
</dbReference>
<organism evidence="8 9">
    <name type="scientific">candidate division MSBL1 archaeon SCGC-AAA259E19</name>
    <dbReference type="NCBI Taxonomy" id="1698264"/>
    <lineage>
        <taxon>Archaea</taxon>
        <taxon>Methanobacteriati</taxon>
        <taxon>Methanobacteriota</taxon>
        <taxon>candidate division MSBL1</taxon>
    </lineage>
</organism>
<dbReference type="CDD" id="cd12172">
    <property type="entry name" value="PGDH_like_2"/>
    <property type="match status" value="1"/>
</dbReference>